<dbReference type="EMBL" id="UGHP01000001">
    <property type="protein sequence ID" value="STQ80613.1"/>
    <property type="molecule type" value="Genomic_DNA"/>
</dbReference>
<evidence type="ECO:0000313" key="4">
    <source>
        <dbReference type="Proteomes" id="UP000094844"/>
    </source>
</evidence>
<dbReference type="EMBL" id="FMIQ01000082">
    <property type="protein sequence ID" value="SCM54934.1"/>
    <property type="molecule type" value="Genomic_DNA"/>
</dbReference>
<accession>A0A0K0HPC5</accession>
<evidence type="ECO:0000313" key="3">
    <source>
        <dbReference type="EMBL" id="TBL66712.1"/>
    </source>
</evidence>
<proteinExistence type="predicted"/>
<reference evidence="1 4" key="1">
    <citation type="submission" date="2016-09" db="EMBL/GenBank/DDBJ databases">
        <authorList>
            <person name="Capua I."/>
            <person name="De Benedictis P."/>
            <person name="Joannis T."/>
            <person name="Lombin L.H."/>
            <person name="Cattoli G."/>
        </authorList>
    </citation>
    <scope>NUCLEOTIDE SEQUENCE [LARGE SCALE GENOMIC DNA]</scope>
    <source>
        <strain evidence="1 4">GB001</strain>
    </source>
</reference>
<sequence length="59" mass="7059">MALMTKVLDIFKSKQAFVICQECNHKGRFDEFKIEDSIMMHCPHCHYSFNRKRHKISSI</sequence>
<dbReference type="Proteomes" id="UP000254821">
    <property type="component" value="Unassembled WGS sequence"/>
</dbReference>
<reference evidence="2 5" key="2">
    <citation type="submission" date="2018-06" db="EMBL/GenBank/DDBJ databases">
        <authorList>
            <consortium name="Pathogen Informatics"/>
            <person name="Doyle S."/>
        </authorList>
    </citation>
    <scope>NUCLEOTIDE SEQUENCE [LARGE SCALE GENOMIC DNA]</scope>
    <source>
        <strain evidence="2 5">NCTC8105</strain>
    </source>
</reference>
<gene>
    <name evidence="1" type="ORF">BN1044_04447</name>
    <name evidence="3" type="ORF">EYY96_17245</name>
    <name evidence="2" type="ORF">NCTC8105_02739</name>
</gene>
<dbReference type="PATRIC" id="fig|569.27.peg.2243"/>
<organism evidence="3 6">
    <name type="scientific">Hafnia alvei</name>
    <dbReference type="NCBI Taxonomy" id="569"/>
    <lineage>
        <taxon>Bacteria</taxon>
        <taxon>Pseudomonadati</taxon>
        <taxon>Pseudomonadota</taxon>
        <taxon>Gammaproteobacteria</taxon>
        <taxon>Enterobacterales</taxon>
        <taxon>Hafniaceae</taxon>
        <taxon>Hafnia</taxon>
    </lineage>
</organism>
<dbReference type="Proteomes" id="UP000094844">
    <property type="component" value="Unassembled WGS sequence"/>
</dbReference>
<evidence type="ECO:0000313" key="6">
    <source>
        <dbReference type="Proteomes" id="UP000291600"/>
    </source>
</evidence>
<dbReference type="OrthoDB" id="6636771at2"/>
<dbReference type="Proteomes" id="UP000291600">
    <property type="component" value="Unassembled WGS sequence"/>
</dbReference>
<evidence type="ECO:0000313" key="5">
    <source>
        <dbReference type="Proteomes" id="UP000254821"/>
    </source>
</evidence>
<evidence type="ECO:0000313" key="1">
    <source>
        <dbReference type="EMBL" id="SCM54934.1"/>
    </source>
</evidence>
<name>A0A0K0HPC5_HAFAL</name>
<dbReference type="EMBL" id="SITJ01000076">
    <property type="protein sequence ID" value="TBL66712.1"/>
    <property type="molecule type" value="Genomic_DNA"/>
</dbReference>
<dbReference type="AlphaFoldDB" id="A0A0K0HPC5"/>
<protein>
    <submittedName>
        <fullName evidence="3">Uncharacterized protein</fullName>
    </submittedName>
</protein>
<dbReference type="STRING" id="569.A6V27_15630"/>
<evidence type="ECO:0000313" key="2">
    <source>
        <dbReference type="EMBL" id="STQ80613.1"/>
    </source>
</evidence>
<reference evidence="3 6" key="3">
    <citation type="submission" date="2019-02" db="EMBL/GenBank/DDBJ databases">
        <title>Comparative genomic analysis of the Hafnia genus genomes.</title>
        <authorList>
            <person name="Zhiqiu Y."/>
            <person name="Chao Y."/>
            <person name="Yuhui D."/>
            <person name="Di H."/>
            <person name="Bin L."/>
        </authorList>
    </citation>
    <scope>NUCLEOTIDE SEQUENCE [LARGE SCALE GENOMIC DNA]</scope>
    <source>
        <strain evidence="3 6">PCM_1210</strain>
    </source>
</reference>